<feature type="transmembrane region" description="Helical" evidence="12">
    <location>
        <begin position="41"/>
        <end position="60"/>
    </location>
</feature>
<keyword evidence="2 10" id="KW-0813">Transport</keyword>
<sequence length="485" mass="54061">MCKSLRSIIFVIGVFSLVFTLLMFIPIVVNYYTGYVWQDFFYAYLLTSSFSLMCLFFGKLSNLKRTGVFIVTAIVWVVLSVIAAVPFVFDGKIAYIDAFFEAVSGLTTTGATILTNLQSESPGILIWRSLLNAIGGLGIIVSGIFLLPCLKIINLHELYHSESSDQSKKFKYGIVKSLMYVFVIYCVLMTLCSILYWIAGMSWFDAVCHAMSTVSTGGFSNYDDSLQHFDSICIEIIAVIFMLLSACPLIVYLKAITKQYFYDEQVVFFAVILFLFMIISIVSCYFDKITTNYSLISILRYSVFSVVSLNTSTGLVNCDYSHWHFFSVFGIFIMLIGGCSGSTSGGIKIYRIVLLLKALSAYIGDLIHPSKTATIRYNRRDINQYFIHNIGLFFFLYIAMLFIGCTLLSGSGVDFMTAFSAVAAAFSNTGPGMGDIVGPNGNYYHILPLMKVLLSCFMLMGRLEIIPFFACVCLVTNGLFKSRSA</sequence>
<feature type="binding site" evidence="11">
    <location>
        <position position="109"/>
    </location>
    <ligand>
        <name>K(+)</name>
        <dbReference type="ChEBI" id="CHEBI:29103"/>
    </ligand>
</feature>
<dbReference type="PATRIC" id="fig|1359167.3.peg.873"/>
<keyword evidence="7 12" id="KW-1133">Transmembrane helix</keyword>
<accession>A0A0F3N5T3</accession>
<keyword evidence="8 10" id="KW-0406">Ion transport</keyword>
<feature type="transmembrane region" description="Helical" evidence="12">
    <location>
        <begin position="452"/>
        <end position="480"/>
    </location>
</feature>
<reference evidence="13 14" key="1">
    <citation type="submission" date="2015-02" db="EMBL/GenBank/DDBJ databases">
        <title>Genome Sequencing of Rickettsiales.</title>
        <authorList>
            <person name="Daugherty S.C."/>
            <person name="Su Q."/>
            <person name="Abolude K."/>
            <person name="Beier-Sexton M."/>
            <person name="Carlyon J.A."/>
            <person name="Carter R."/>
            <person name="Day N.P."/>
            <person name="Dumler S.J."/>
            <person name="Dyachenko V."/>
            <person name="Godinez A."/>
            <person name="Kurtti T.J."/>
            <person name="Lichay M."/>
            <person name="Mullins K.E."/>
            <person name="Ott S."/>
            <person name="Pappas-Brown V."/>
            <person name="Paris D.H."/>
            <person name="Patel P."/>
            <person name="Richards A.L."/>
            <person name="Sadzewicz L."/>
            <person name="Sears K."/>
            <person name="Seidman D."/>
            <person name="Sengamalay N."/>
            <person name="Stenos J."/>
            <person name="Tallon L.J."/>
            <person name="Vincent G."/>
            <person name="Fraser C.M."/>
            <person name="Munderloh U."/>
            <person name="Dunning-Hotopp J.C."/>
        </authorList>
    </citation>
    <scope>NUCLEOTIDE SEQUENCE [LARGE SCALE GENOMIC DNA]</scope>
    <source>
        <strain evidence="13 14">EmCRT</strain>
    </source>
</reference>
<evidence type="ECO:0000256" key="6">
    <source>
        <dbReference type="ARBA" id="ARBA00022958"/>
    </source>
</evidence>
<dbReference type="PANTHER" id="PTHR32024:SF3">
    <property type="entry name" value="TRK SYSTEM POTASSIUM UPTAKE PROTEIN"/>
    <property type="match status" value="1"/>
</dbReference>
<evidence type="ECO:0000256" key="9">
    <source>
        <dbReference type="ARBA" id="ARBA00023136"/>
    </source>
</evidence>
<dbReference type="InterPro" id="IPR003445">
    <property type="entry name" value="Cat_transpt"/>
</dbReference>
<keyword evidence="4 10" id="KW-0633">Potassium transport</keyword>
<comment type="caution">
    <text evidence="13">The sequence shown here is derived from an EMBL/GenBank/DDBJ whole genome shotgun (WGS) entry which is preliminary data.</text>
</comment>
<dbReference type="GO" id="GO:0046872">
    <property type="term" value="F:metal ion binding"/>
    <property type="evidence" value="ECO:0007669"/>
    <property type="project" value="UniProtKB-KW"/>
</dbReference>
<evidence type="ECO:0000256" key="3">
    <source>
        <dbReference type="ARBA" id="ARBA00022475"/>
    </source>
</evidence>
<dbReference type="Pfam" id="PF02386">
    <property type="entry name" value="TrkH"/>
    <property type="match status" value="1"/>
</dbReference>
<dbReference type="PANTHER" id="PTHR32024">
    <property type="entry name" value="TRK SYSTEM POTASSIUM UPTAKE PROTEIN TRKG-RELATED"/>
    <property type="match status" value="1"/>
</dbReference>
<feature type="transmembrane region" description="Helical" evidence="12">
    <location>
        <begin position="67"/>
        <end position="89"/>
    </location>
</feature>
<dbReference type="GO" id="GO:0005886">
    <property type="term" value="C:plasma membrane"/>
    <property type="evidence" value="ECO:0007669"/>
    <property type="project" value="UniProtKB-SubCell"/>
</dbReference>
<keyword evidence="11" id="KW-0479">Metal-binding</keyword>
<gene>
    <name evidence="13" type="ORF">EMUCRT_0907</name>
</gene>
<evidence type="ECO:0000256" key="2">
    <source>
        <dbReference type="ARBA" id="ARBA00022448"/>
    </source>
</evidence>
<feature type="transmembrane region" description="Helical" evidence="12">
    <location>
        <begin position="322"/>
        <end position="341"/>
    </location>
</feature>
<feature type="transmembrane region" description="Helical" evidence="12">
    <location>
        <begin position="130"/>
        <end position="153"/>
    </location>
</feature>
<feature type="binding site" evidence="11">
    <location>
        <position position="217"/>
    </location>
    <ligand>
        <name>K(+)</name>
        <dbReference type="ChEBI" id="CHEBI:29103"/>
    </ligand>
</feature>
<feature type="binding site" evidence="11">
    <location>
        <position position="428"/>
    </location>
    <ligand>
        <name>K(+)</name>
        <dbReference type="ChEBI" id="CHEBI:29103"/>
    </ligand>
</feature>
<dbReference type="AlphaFoldDB" id="A0A0F3N5T3"/>
<dbReference type="EMBL" id="LANU01000003">
    <property type="protein sequence ID" value="KJV63453.1"/>
    <property type="molecule type" value="Genomic_DNA"/>
</dbReference>
<feature type="binding site" evidence="11">
    <location>
        <position position="313"/>
    </location>
    <ligand>
        <name>K(+)</name>
        <dbReference type="ChEBI" id="CHEBI:29103"/>
    </ligand>
</feature>
<dbReference type="GO" id="GO:0015379">
    <property type="term" value="F:potassium:chloride symporter activity"/>
    <property type="evidence" value="ECO:0007669"/>
    <property type="project" value="InterPro"/>
</dbReference>
<feature type="transmembrane region" description="Helical" evidence="12">
    <location>
        <begin position="386"/>
        <end position="409"/>
    </location>
</feature>
<evidence type="ECO:0000256" key="4">
    <source>
        <dbReference type="ARBA" id="ARBA00022538"/>
    </source>
</evidence>
<keyword evidence="6 10" id="KW-0630">Potassium</keyword>
<feature type="transmembrane region" description="Helical" evidence="12">
    <location>
        <begin position="7"/>
        <end position="29"/>
    </location>
</feature>
<evidence type="ECO:0000256" key="11">
    <source>
        <dbReference type="PIRSR" id="PIRSR006247-1"/>
    </source>
</evidence>
<organism evidence="13 14">
    <name type="scientific">Ehrlichia cf. muris str. EmCRT</name>
    <dbReference type="NCBI Taxonomy" id="1359167"/>
    <lineage>
        <taxon>Bacteria</taxon>
        <taxon>Pseudomonadati</taxon>
        <taxon>Pseudomonadota</taxon>
        <taxon>Alphaproteobacteria</taxon>
        <taxon>Rickettsiales</taxon>
        <taxon>Anaplasmataceae</taxon>
        <taxon>Ehrlichia</taxon>
    </lineage>
</organism>
<evidence type="ECO:0000256" key="1">
    <source>
        <dbReference type="ARBA" id="ARBA00004651"/>
    </source>
</evidence>
<keyword evidence="5 12" id="KW-0812">Transmembrane</keyword>
<comment type="subcellular location">
    <subcellularLocation>
        <location evidence="10">Cell inner membrane</location>
        <topology evidence="10">Multi-pass membrane protein</topology>
    </subcellularLocation>
    <subcellularLocation>
        <location evidence="1">Cell membrane</location>
        <topology evidence="1">Multi-pass membrane protein</topology>
    </subcellularLocation>
</comment>
<keyword evidence="3 10" id="KW-1003">Cell membrane</keyword>
<feature type="transmembrane region" description="Helical" evidence="12">
    <location>
        <begin position="265"/>
        <end position="286"/>
    </location>
</feature>
<dbReference type="PIRSF" id="PIRSF006247">
    <property type="entry name" value="TrkH"/>
    <property type="match status" value="1"/>
</dbReference>
<feature type="transmembrane region" description="Helical" evidence="12">
    <location>
        <begin position="232"/>
        <end position="253"/>
    </location>
</feature>
<evidence type="ECO:0000256" key="10">
    <source>
        <dbReference type="PIRNR" id="PIRNR006247"/>
    </source>
</evidence>
<dbReference type="Proteomes" id="UP000033546">
    <property type="component" value="Unassembled WGS sequence"/>
</dbReference>
<keyword evidence="9 10" id="KW-0472">Membrane</keyword>
<keyword evidence="10" id="KW-0997">Cell inner membrane</keyword>
<evidence type="ECO:0000256" key="7">
    <source>
        <dbReference type="ARBA" id="ARBA00022989"/>
    </source>
</evidence>
<evidence type="ECO:0000256" key="5">
    <source>
        <dbReference type="ARBA" id="ARBA00022692"/>
    </source>
</evidence>
<dbReference type="InterPro" id="IPR004772">
    <property type="entry name" value="TrkH"/>
</dbReference>
<evidence type="ECO:0000256" key="12">
    <source>
        <dbReference type="SAM" id="Phobius"/>
    </source>
</evidence>
<comment type="function">
    <text evidence="10">Low-affinity potassium transport system. Interacts with Trk system potassium uptake protein TrkA.</text>
</comment>
<feature type="binding site" evidence="11">
    <location>
        <position position="108"/>
    </location>
    <ligand>
        <name>K(+)</name>
        <dbReference type="ChEBI" id="CHEBI:29103"/>
    </ligand>
</feature>
<feature type="transmembrane region" description="Helical" evidence="12">
    <location>
        <begin position="174"/>
        <end position="197"/>
    </location>
</feature>
<evidence type="ECO:0000256" key="8">
    <source>
        <dbReference type="ARBA" id="ARBA00023065"/>
    </source>
</evidence>
<proteinExistence type="inferred from homology"/>
<evidence type="ECO:0000313" key="13">
    <source>
        <dbReference type="EMBL" id="KJV63453.1"/>
    </source>
</evidence>
<name>A0A0F3N5T3_9RICK</name>
<comment type="similarity">
    <text evidence="10">Belongs to the TrkH potassium transport family.</text>
</comment>
<protein>
    <recommendedName>
        <fullName evidence="10">Trk system potassium uptake protein</fullName>
    </recommendedName>
</protein>
<evidence type="ECO:0000313" key="14">
    <source>
        <dbReference type="Proteomes" id="UP000033546"/>
    </source>
</evidence>